<dbReference type="InterPro" id="IPR000073">
    <property type="entry name" value="AB_hydrolase_1"/>
</dbReference>
<evidence type="ECO:0000259" key="1">
    <source>
        <dbReference type="Pfam" id="PF12697"/>
    </source>
</evidence>
<keyword evidence="3" id="KW-1185">Reference proteome</keyword>
<dbReference type="InterPro" id="IPR029058">
    <property type="entry name" value="AB_hydrolase_fold"/>
</dbReference>
<evidence type="ECO:0000313" key="3">
    <source>
        <dbReference type="Proteomes" id="UP000594364"/>
    </source>
</evidence>
<sequence length="379" mass="40975">MATNTSTTATEGAEYLARSGFHKIFVLPATADHDALQVGYSDLGRQPTATADQDEPPVVLFIPGMFASRFHGLYMDVVGKKIGVRVLTVDRPGMGQSTDVKPKQRVAIWVELVPRLLAHLGVRHVSLVSHSAGGMYLLNTLYSCRDVLSLTRPYVALLAPWVDVQHSGVKLLQAARLLVPGAAFGSWNNLVKSIATKIGPAIGSSIGTIGKWLPKSTSASDAEFETSKNRLHWQSGYGLSTEFLDTAPDALLGAMFAENTVGANSEAMQCLKKQGDGTWGECEDFRVFVEKLVAQERSRTQEAKLRVKTLFAENDAIVGQQGQQYMEACWDKSEFADVLNFTSATVDGADHESLMIMAAVLENVLGDVVGENAAQGRSI</sequence>
<dbReference type="Gene3D" id="3.40.50.1820">
    <property type="entry name" value="alpha/beta hydrolase"/>
    <property type="match status" value="1"/>
</dbReference>
<dbReference type="SUPFAM" id="SSF53474">
    <property type="entry name" value="alpha/beta-Hydrolases"/>
    <property type="match status" value="1"/>
</dbReference>
<dbReference type="PANTHER" id="PTHR43433:SF10">
    <property type="entry name" value="AB HYDROLASE-1 DOMAIN-CONTAINING PROTEIN"/>
    <property type="match status" value="1"/>
</dbReference>
<dbReference type="InterPro" id="IPR050471">
    <property type="entry name" value="AB_hydrolase"/>
</dbReference>
<evidence type="ECO:0000313" key="2">
    <source>
        <dbReference type="EMBL" id="QPG97209.1"/>
    </source>
</evidence>
<dbReference type="Proteomes" id="UP000594364">
    <property type="component" value="Chromosome 2"/>
</dbReference>
<name>A0A7S9KQ49_EPIFF</name>
<dbReference type="AlphaFoldDB" id="A0A7S9KQ49"/>
<accession>A0A7S9KQ49</accession>
<dbReference type="Pfam" id="PF12697">
    <property type="entry name" value="Abhydrolase_6"/>
    <property type="match status" value="1"/>
</dbReference>
<reference evidence="2 3" key="1">
    <citation type="journal article" date="2018" name="PLoS Genet.">
        <title>Repeat elements organise 3D genome structure and mediate transcription in the filamentous fungus Epichloe festucae.</title>
        <authorList>
            <person name="Winter D.J."/>
            <person name="Ganley A.R.D."/>
            <person name="Young C.A."/>
            <person name="Liachko I."/>
            <person name="Schardl C.L."/>
            <person name="Dupont P.Y."/>
            <person name="Berry D."/>
            <person name="Ram A."/>
            <person name="Scott B."/>
            <person name="Cox M.P."/>
        </authorList>
    </citation>
    <scope>NUCLEOTIDE SEQUENCE [LARGE SCALE GENOMIC DNA]</scope>
    <source>
        <strain evidence="2 3">Fl1</strain>
    </source>
</reference>
<dbReference type="PANTHER" id="PTHR43433">
    <property type="entry name" value="HYDROLASE, ALPHA/BETA FOLD FAMILY PROTEIN"/>
    <property type="match status" value="1"/>
</dbReference>
<feature type="domain" description="AB hydrolase-1" evidence="1">
    <location>
        <begin position="59"/>
        <end position="186"/>
    </location>
</feature>
<protein>
    <recommendedName>
        <fullName evidence="1">AB hydrolase-1 domain-containing protein</fullName>
    </recommendedName>
</protein>
<dbReference type="EMBL" id="CP031386">
    <property type="protein sequence ID" value="QPG97209.1"/>
    <property type="molecule type" value="Genomic_DNA"/>
</dbReference>
<organism evidence="2 3">
    <name type="scientific">Epichloe festucae (strain Fl1)</name>
    <dbReference type="NCBI Taxonomy" id="877507"/>
    <lineage>
        <taxon>Eukaryota</taxon>
        <taxon>Fungi</taxon>
        <taxon>Dikarya</taxon>
        <taxon>Ascomycota</taxon>
        <taxon>Pezizomycotina</taxon>
        <taxon>Sordariomycetes</taxon>
        <taxon>Hypocreomycetidae</taxon>
        <taxon>Hypocreales</taxon>
        <taxon>Clavicipitaceae</taxon>
        <taxon>Epichloe</taxon>
    </lineage>
</organism>
<proteinExistence type="predicted"/>
<dbReference type="OrthoDB" id="294702at2759"/>
<gene>
    <name evidence="2" type="ORF">C2857_005959</name>
</gene>